<dbReference type="RefSeq" id="WP_132015815.1">
    <property type="nucleotide sequence ID" value="NZ_SLUN01000026.1"/>
</dbReference>
<feature type="transmembrane region" description="Helical" evidence="6">
    <location>
        <begin position="6"/>
        <end position="28"/>
    </location>
</feature>
<dbReference type="InterPro" id="IPR005899">
    <property type="entry name" value="Na_pump_deCOase"/>
</dbReference>
<dbReference type="EMBL" id="SLUN01000026">
    <property type="protein sequence ID" value="TCL62329.1"/>
    <property type="molecule type" value="Genomic_DNA"/>
</dbReference>
<keyword evidence="4 6" id="KW-1133">Transmembrane helix</keyword>
<name>A0A4R1R9Q5_HYDET</name>
<dbReference type="Pfam" id="PF04277">
    <property type="entry name" value="OAD_gamma"/>
    <property type="match status" value="1"/>
</dbReference>
<sequence length="115" mass="12186">MSFFESIVVSLFCIATVFVVLACLFVFVKILSKVLSGLAAKSAPLSEDAKTAVETAAIAAPAADAPDFTAGELKLINVDEKTAAMIMAIVSHESQIPLSELQFRSIKAVPKTEIQ</sequence>
<comment type="caution">
    <text evidence="7">The sequence shown here is derived from an EMBL/GenBank/DDBJ whole genome shotgun (WGS) entry which is preliminary data.</text>
</comment>
<evidence type="ECO:0000313" key="8">
    <source>
        <dbReference type="Proteomes" id="UP000295008"/>
    </source>
</evidence>
<dbReference type="GO" id="GO:0005886">
    <property type="term" value="C:plasma membrane"/>
    <property type="evidence" value="ECO:0007669"/>
    <property type="project" value="UniProtKB-SubCell"/>
</dbReference>
<organism evidence="7 8">
    <name type="scientific">Hydrogenispora ethanolica</name>
    <dbReference type="NCBI Taxonomy" id="1082276"/>
    <lineage>
        <taxon>Bacteria</taxon>
        <taxon>Bacillati</taxon>
        <taxon>Bacillota</taxon>
        <taxon>Hydrogenispora</taxon>
    </lineage>
</organism>
<dbReference type="GO" id="GO:0015081">
    <property type="term" value="F:sodium ion transmembrane transporter activity"/>
    <property type="evidence" value="ECO:0007669"/>
    <property type="project" value="InterPro"/>
</dbReference>
<comment type="subcellular location">
    <subcellularLocation>
        <location evidence="1">Cell membrane</location>
    </subcellularLocation>
</comment>
<dbReference type="AlphaFoldDB" id="A0A4R1R9Q5"/>
<reference evidence="7 8" key="1">
    <citation type="submission" date="2019-03" db="EMBL/GenBank/DDBJ databases">
        <title>Genomic Encyclopedia of Type Strains, Phase IV (KMG-IV): sequencing the most valuable type-strain genomes for metagenomic binning, comparative biology and taxonomic classification.</title>
        <authorList>
            <person name="Goeker M."/>
        </authorList>
    </citation>
    <scope>NUCLEOTIDE SEQUENCE [LARGE SCALE GENOMIC DNA]</scope>
    <source>
        <strain evidence="7 8">LX-B</strain>
    </source>
</reference>
<accession>A0A4R1R9Q5</accession>
<evidence type="ECO:0000256" key="2">
    <source>
        <dbReference type="ARBA" id="ARBA00022475"/>
    </source>
</evidence>
<proteinExistence type="predicted"/>
<dbReference type="Proteomes" id="UP000295008">
    <property type="component" value="Unassembled WGS sequence"/>
</dbReference>
<evidence type="ECO:0000256" key="6">
    <source>
        <dbReference type="SAM" id="Phobius"/>
    </source>
</evidence>
<evidence type="ECO:0000256" key="4">
    <source>
        <dbReference type="ARBA" id="ARBA00022989"/>
    </source>
</evidence>
<evidence type="ECO:0000256" key="5">
    <source>
        <dbReference type="ARBA" id="ARBA00023136"/>
    </source>
</evidence>
<dbReference type="OrthoDB" id="1958004at2"/>
<evidence type="ECO:0000256" key="1">
    <source>
        <dbReference type="ARBA" id="ARBA00004236"/>
    </source>
</evidence>
<evidence type="ECO:0000313" key="7">
    <source>
        <dbReference type="EMBL" id="TCL62329.1"/>
    </source>
</evidence>
<evidence type="ECO:0000256" key="3">
    <source>
        <dbReference type="ARBA" id="ARBA00022692"/>
    </source>
</evidence>
<protein>
    <submittedName>
        <fullName evidence="7">Oxaloacetate decarboxylase gamma subunit</fullName>
    </submittedName>
</protein>
<keyword evidence="5 6" id="KW-0472">Membrane</keyword>
<keyword evidence="2" id="KW-1003">Cell membrane</keyword>
<dbReference type="GO" id="GO:0036376">
    <property type="term" value="P:sodium ion export across plasma membrane"/>
    <property type="evidence" value="ECO:0007669"/>
    <property type="project" value="InterPro"/>
</dbReference>
<keyword evidence="8" id="KW-1185">Reference proteome</keyword>
<gene>
    <name evidence="7" type="ORF">EDC14_102673</name>
</gene>
<keyword evidence="3 6" id="KW-0812">Transmembrane</keyword>